<sequence length="171" mass="18855">MARVLGLASPFKTPTKAKNGFNRANAVDEEPGSAASGSIPGMPAVSSSPKRPPSSLAAIRSVRSEEKFHTPEHQCQCKAFYAQEKPEMSGARREDFRDTEPICRTVHSEDTSPLVRKALRQRNPTDRGLVSKVKRKLKFAVGPSSKKRLLASKKAVRRKSPVASTTNWWNI</sequence>
<accession>A0A1F8A4C7</accession>
<dbReference type="GeneID" id="34448047"/>
<evidence type="ECO:0000313" key="2">
    <source>
        <dbReference type="EMBL" id="OGM46571.1"/>
    </source>
</evidence>
<keyword evidence="3" id="KW-1185">Reference proteome</keyword>
<dbReference type="Proteomes" id="UP000179179">
    <property type="component" value="Unassembled WGS sequence"/>
</dbReference>
<evidence type="ECO:0000256" key="1">
    <source>
        <dbReference type="SAM" id="MobiDB-lite"/>
    </source>
</evidence>
<dbReference type="EMBL" id="LYCR01000030">
    <property type="protein sequence ID" value="OGM46571.1"/>
    <property type="molecule type" value="Genomic_DNA"/>
</dbReference>
<evidence type="ECO:0000313" key="3">
    <source>
        <dbReference type="Proteomes" id="UP000179179"/>
    </source>
</evidence>
<comment type="caution">
    <text evidence="2">The sequence shown here is derived from an EMBL/GenBank/DDBJ whole genome shotgun (WGS) entry which is preliminary data.</text>
</comment>
<feature type="region of interest" description="Disordered" evidence="1">
    <location>
        <begin position="1"/>
        <end position="56"/>
    </location>
</feature>
<protein>
    <submittedName>
        <fullName evidence="2">Uncharacterized protein</fullName>
    </submittedName>
</protein>
<dbReference type="RefSeq" id="XP_022390288.1">
    <property type="nucleotide sequence ID" value="XM_022531786.1"/>
</dbReference>
<proteinExistence type="predicted"/>
<dbReference type="AlphaFoldDB" id="A0A1F8A4C7"/>
<gene>
    <name evidence="2" type="ORF">ABOM_004657</name>
</gene>
<dbReference type="OrthoDB" id="4482684at2759"/>
<reference evidence="2 3" key="1">
    <citation type="journal article" date="2016" name="Genome Biol. Evol.">
        <title>Draft genome sequence of an aflatoxigenic Aspergillus species, A. bombycis.</title>
        <authorList>
            <person name="Moore G.G."/>
            <person name="Mack B.M."/>
            <person name="Beltz S.B."/>
            <person name="Gilbert M.K."/>
        </authorList>
    </citation>
    <scope>NUCLEOTIDE SEQUENCE [LARGE SCALE GENOMIC DNA]</scope>
    <source>
        <strain evidence="3">NRRL 26010</strain>
    </source>
</reference>
<organism evidence="2 3">
    <name type="scientific">Aspergillus bombycis</name>
    <dbReference type="NCBI Taxonomy" id="109264"/>
    <lineage>
        <taxon>Eukaryota</taxon>
        <taxon>Fungi</taxon>
        <taxon>Dikarya</taxon>
        <taxon>Ascomycota</taxon>
        <taxon>Pezizomycotina</taxon>
        <taxon>Eurotiomycetes</taxon>
        <taxon>Eurotiomycetidae</taxon>
        <taxon>Eurotiales</taxon>
        <taxon>Aspergillaceae</taxon>
        <taxon>Aspergillus</taxon>
    </lineage>
</organism>
<name>A0A1F8A4C7_9EURO</name>